<gene>
    <name evidence="1" type="ORF">AMECASPLE_038759</name>
</gene>
<proteinExistence type="predicted"/>
<organism evidence="1 2">
    <name type="scientific">Ameca splendens</name>
    <dbReference type="NCBI Taxonomy" id="208324"/>
    <lineage>
        <taxon>Eukaryota</taxon>
        <taxon>Metazoa</taxon>
        <taxon>Chordata</taxon>
        <taxon>Craniata</taxon>
        <taxon>Vertebrata</taxon>
        <taxon>Euteleostomi</taxon>
        <taxon>Actinopterygii</taxon>
        <taxon>Neopterygii</taxon>
        <taxon>Teleostei</taxon>
        <taxon>Neoteleostei</taxon>
        <taxon>Acanthomorphata</taxon>
        <taxon>Ovalentaria</taxon>
        <taxon>Atherinomorphae</taxon>
        <taxon>Cyprinodontiformes</taxon>
        <taxon>Goodeidae</taxon>
        <taxon>Ameca</taxon>
    </lineage>
</organism>
<sequence>RSGEPEGGVSLLSHIAWKTFFTGDSMDFFVPPVNSCHVLRIKKIQASTSRL</sequence>
<keyword evidence="2" id="KW-1185">Reference proteome</keyword>
<dbReference type="EMBL" id="JAHRIP010063817">
    <property type="protein sequence ID" value="MEQ2305523.1"/>
    <property type="molecule type" value="Genomic_DNA"/>
</dbReference>
<reference evidence="1 2" key="1">
    <citation type="submission" date="2021-06" db="EMBL/GenBank/DDBJ databases">
        <authorList>
            <person name="Palmer J.M."/>
        </authorList>
    </citation>
    <scope>NUCLEOTIDE SEQUENCE [LARGE SCALE GENOMIC DNA]</scope>
    <source>
        <strain evidence="1 2">AS_MEX2019</strain>
        <tissue evidence="1">Muscle</tissue>
    </source>
</reference>
<dbReference type="Proteomes" id="UP001469553">
    <property type="component" value="Unassembled WGS sequence"/>
</dbReference>
<name>A0ABV0ZJI4_9TELE</name>
<feature type="non-terminal residue" evidence="1">
    <location>
        <position position="1"/>
    </location>
</feature>
<protein>
    <submittedName>
        <fullName evidence="1">Uncharacterized protein</fullName>
    </submittedName>
</protein>
<accession>A0ABV0ZJI4</accession>
<evidence type="ECO:0000313" key="1">
    <source>
        <dbReference type="EMBL" id="MEQ2305523.1"/>
    </source>
</evidence>
<evidence type="ECO:0000313" key="2">
    <source>
        <dbReference type="Proteomes" id="UP001469553"/>
    </source>
</evidence>
<comment type="caution">
    <text evidence="1">The sequence shown here is derived from an EMBL/GenBank/DDBJ whole genome shotgun (WGS) entry which is preliminary data.</text>
</comment>